<reference evidence="5" key="1">
    <citation type="submission" date="2017-05" db="EMBL/GenBank/DDBJ databases">
        <authorList>
            <person name="Macchi M."/>
            <person name="Festa S."/>
            <person name="Coppotelli B.M."/>
            <person name="Morelli I.S."/>
        </authorList>
    </citation>
    <scope>NUCLEOTIDE SEQUENCE [LARGE SCALE GENOMIC DNA]</scope>
    <source>
        <strain evidence="5">I</strain>
    </source>
</reference>
<protein>
    <submittedName>
        <fullName evidence="4">D-amino-acid oxidase</fullName>
    </submittedName>
</protein>
<dbReference type="PANTHER" id="PTHR13847">
    <property type="entry name" value="SARCOSINE DEHYDROGENASE-RELATED"/>
    <property type="match status" value="1"/>
</dbReference>
<evidence type="ECO:0000313" key="4">
    <source>
        <dbReference type="EMBL" id="OWJ64388.1"/>
    </source>
</evidence>
<accession>A0A211ZGJ0</accession>
<dbReference type="OrthoDB" id="9787190at2"/>
<dbReference type="GO" id="GO:0005737">
    <property type="term" value="C:cytoplasm"/>
    <property type="evidence" value="ECO:0007669"/>
    <property type="project" value="TreeGrafter"/>
</dbReference>
<comment type="similarity">
    <text evidence="1">Belongs to the DadA oxidoreductase family.</text>
</comment>
<dbReference type="AlphaFoldDB" id="A0A211ZGJ0"/>
<evidence type="ECO:0000313" key="5">
    <source>
        <dbReference type="Proteomes" id="UP000196655"/>
    </source>
</evidence>
<comment type="caution">
    <text evidence="4">The sequence shown here is derived from an EMBL/GenBank/DDBJ whole genome shotgun (WGS) entry which is preliminary data.</text>
</comment>
<dbReference type="EMBL" id="NHON01000059">
    <property type="protein sequence ID" value="OWJ64388.1"/>
    <property type="molecule type" value="Genomic_DNA"/>
</dbReference>
<keyword evidence="5" id="KW-1185">Reference proteome</keyword>
<sequence>MGPQVESVEPDAVLPQRADVVIVGGGIIGTSAALALAQRGVAVALCEKGHIAGEQSSRNWGWCRKTRRDPREIPLVIESMRLWEGMNQTVEAETGFRQSGILFAVETDQEIAEYEAWLEHARPYQLDARLITPSEFDRLMPGAGGRWKAALYSASDGRAEPQRAAPAIARAARRAGAAILTDCAVRGVERAGGRISGVVTERGRIACNSVIVAGGAWSRRFLKDLGLTLPQLKVRASVQRTAPLEGAPETAMWSKEFALRKRHDGGYTIANGNSNIAPLVPDSFRFFSDFLPALRMEWSGLKIRVDDRFLREWREAAPVPLDQVSPYEKARVLDPAPDRAANRKAMADLAKQFPAFAGARVVQEWAGLIDVTPDAVPVISTVEAVPGLVVATGFSGHGFGIGPGAGHLAADLATGARPIVDPKDFRFSRFSDGSRPRPMAGV</sequence>
<keyword evidence="2" id="KW-0560">Oxidoreductase</keyword>
<organism evidence="4 5">
    <name type="scientific">Inquilinus limosus</name>
    <dbReference type="NCBI Taxonomy" id="171674"/>
    <lineage>
        <taxon>Bacteria</taxon>
        <taxon>Pseudomonadati</taxon>
        <taxon>Pseudomonadota</taxon>
        <taxon>Alphaproteobacteria</taxon>
        <taxon>Rhodospirillales</taxon>
        <taxon>Rhodospirillaceae</taxon>
        <taxon>Inquilinus</taxon>
    </lineage>
</organism>
<evidence type="ECO:0000256" key="2">
    <source>
        <dbReference type="ARBA" id="ARBA00023002"/>
    </source>
</evidence>
<dbReference type="InterPro" id="IPR036188">
    <property type="entry name" value="FAD/NAD-bd_sf"/>
</dbReference>
<dbReference type="GO" id="GO:0055130">
    <property type="term" value="P:D-alanine catabolic process"/>
    <property type="evidence" value="ECO:0007669"/>
    <property type="project" value="TreeGrafter"/>
</dbReference>
<dbReference type="SUPFAM" id="SSF51905">
    <property type="entry name" value="FAD/NAD(P)-binding domain"/>
    <property type="match status" value="1"/>
</dbReference>
<name>A0A211ZGJ0_9PROT</name>
<dbReference type="STRING" id="1122125.GCA_000423185_06676"/>
<evidence type="ECO:0000256" key="1">
    <source>
        <dbReference type="ARBA" id="ARBA00009410"/>
    </source>
</evidence>
<dbReference type="InterPro" id="IPR006076">
    <property type="entry name" value="FAD-dep_OxRdtase"/>
</dbReference>
<proteinExistence type="inferred from homology"/>
<feature type="domain" description="FAD dependent oxidoreductase" evidence="3">
    <location>
        <begin position="19"/>
        <end position="412"/>
    </location>
</feature>
<evidence type="ECO:0000259" key="3">
    <source>
        <dbReference type="Pfam" id="PF01266"/>
    </source>
</evidence>
<dbReference type="Gene3D" id="3.30.9.10">
    <property type="entry name" value="D-Amino Acid Oxidase, subunit A, domain 2"/>
    <property type="match status" value="2"/>
</dbReference>
<dbReference type="PANTHER" id="PTHR13847:SF280">
    <property type="entry name" value="D-AMINO ACID DEHYDROGENASE"/>
    <property type="match status" value="1"/>
</dbReference>
<gene>
    <name evidence="4" type="ORF">BWR60_25000</name>
</gene>
<dbReference type="Gene3D" id="3.50.50.60">
    <property type="entry name" value="FAD/NAD(P)-binding domain"/>
    <property type="match status" value="2"/>
</dbReference>
<dbReference type="Proteomes" id="UP000196655">
    <property type="component" value="Unassembled WGS sequence"/>
</dbReference>
<dbReference type="GO" id="GO:0005886">
    <property type="term" value="C:plasma membrane"/>
    <property type="evidence" value="ECO:0007669"/>
    <property type="project" value="TreeGrafter"/>
</dbReference>
<dbReference type="Pfam" id="PF01266">
    <property type="entry name" value="DAO"/>
    <property type="match status" value="1"/>
</dbReference>
<dbReference type="RefSeq" id="WP_088154061.1">
    <property type="nucleotide sequence ID" value="NZ_NHON01000059.1"/>
</dbReference>
<dbReference type="GO" id="GO:0008718">
    <property type="term" value="F:D-amino-acid dehydrogenase activity"/>
    <property type="evidence" value="ECO:0007669"/>
    <property type="project" value="TreeGrafter"/>
</dbReference>